<proteinExistence type="inferred from homology"/>
<evidence type="ECO:0000256" key="2">
    <source>
        <dbReference type="ARBA" id="ARBA00022527"/>
    </source>
</evidence>
<evidence type="ECO:0000256" key="8">
    <source>
        <dbReference type="ARBA" id="ARBA00049003"/>
    </source>
</evidence>
<feature type="region of interest" description="Disordered" evidence="12">
    <location>
        <begin position="404"/>
        <end position="543"/>
    </location>
</feature>
<dbReference type="SUPFAM" id="SSF56112">
    <property type="entry name" value="Protein kinase-like (PK-like)"/>
    <property type="match status" value="1"/>
</dbReference>
<dbReference type="GO" id="GO:0005524">
    <property type="term" value="F:ATP binding"/>
    <property type="evidence" value="ECO:0007669"/>
    <property type="project" value="UniProtKB-UniRule"/>
</dbReference>
<dbReference type="SMART" id="SM00220">
    <property type="entry name" value="S_TKc"/>
    <property type="match status" value="1"/>
</dbReference>
<evidence type="ECO:0000256" key="11">
    <source>
        <dbReference type="PROSITE-ProRule" id="PRU10141"/>
    </source>
</evidence>
<dbReference type="RefSeq" id="XP_062758140.1">
    <property type="nucleotide sequence ID" value="XM_062897325.1"/>
</dbReference>
<dbReference type="Gene3D" id="1.10.510.10">
    <property type="entry name" value="Transferase(Phosphotransferase) domain 1"/>
    <property type="match status" value="1"/>
</dbReference>
<dbReference type="Gene3D" id="3.30.200.20">
    <property type="entry name" value="Phosphorylase Kinase, domain 1"/>
    <property type="match status" value="1"/>
</dbReference>
<keyword evidence="5" id="KW-0418">Kinase</keyword>
<dbReference type="EMBL" id="JAWRVG010000008">
    <property type="protein sequence ID" value="KAK4078742.1"/>
    <property type="molecule type" value="Genomic_DNA"/>
</dbReference>
<evidence type="ECO:0000313" key="14">
    <source>
        <dbReference type="EMBL" id="KAK4078742.1"/>
    </source>
</evidence>
<dbReference type="PANTHER" id="PTHR45646:SF11">
    <property type="entry name" value="SERINE_THREONINE-PROTEIN KINASE DOA"/>
    <property type="match status" value="1"/>
</dbReference>
<dbReference type="AlphaFoldDB" id="A0AAE1II04"/>
<evidence type="ECO:0000256" key="1">
    <source>
        <dbReference type="ARBA" id="ARBA00013203"/>
    </source>
</evidence>
<dbReference type="PROSITE" id="PS00107">
    <property type="entry name" value="PROTEIN_KINASE_ATP"/>
    <property type="match status" value="1"/>
</dbReference>
<dbReference type="GO" id="GO:0043484">
    <property type="term" value="P:regulation of RNA splicing"/>
    <property type="evidence" value="ECO:0007669"/>
    <property type="project" value="TreeGrafter"/>
</dbReference>
<evidence type="ECO:0000256" key="3">
    <source>
        <dbReference type="ARBA" id="ARBA00022679"/>
    </source>
</evidence>
<feature type="compositionally biased region" description="Polar residues" evidence="12">
    <location>
        <begin position="346"/>
        <end position="359"/>
    </location>
</feature>
<comment type="caution">
    <text evidence="14">The sequence shown here is derived from an EMBL/GenBank/DDBJ whole genome shotgun (WGS) entry which is preliminary data.</text>
</comment>
<keyword evidence="2" id="KW-0723">Serine/threonine-protein kinase</keyword>
<dbReference type="InterPro" id="IPR011009">
    <property type="entry name" value="Kinase-like_dom_sf"/>
</dbReference>
<feature type="domain" description="Protein kinase" evidence="13">
    <location>
        <begin position="581"/>
        <end position="920"/>
    </location>
</feature>
<evidence type="ECO:0000256" key="10">
    <source>
        <dbReference type="ARBA" id="ARBA00051680"/>
    </source>
</evidence>
<comment type="catalytic activity">
    <reaction evidence="9">
        <text>L-threonyl-[protein] + ATP = O-phospho-L-threonyl-[protein] + ADP + H(+)</text>
        <dbReference type="Rhea" id="RHEA:46608"/>
        <dbReference type="Rhea" id="RHEA-COMP:11060"/>
        <dbReference type="Rhea" id="RHEA-COMP:11605"/>
        <dbReference type="ChEBI" id="CHEBI:15378"/>
        <dbReference type="ChEBI" id="CHEBI:30013"/>
        <dbReference type="ChEBI" id="CHEBI:30616"/>
        <dbReference type="ChEBI" id="CHEBI:61977"/>
        <dbReference type="ChEBI" id="CHEBI:456216"/>
        <dbReference type="EC" id="2.7.12.1"/>
    </reaction>
</comment>
<comment type="catalytic activity">
    <reaction evidence="10">
        <text>L-tyrosyl-[protein] + ATP = O-phospho-L-tyrosyl-[protein] + ADP + H(+)</text>
        <dbReference type="Rhea" id="RHEA:10596"/>
        <dbReference type="Rhea" id="RHEA-COMP:10136"/>
        <dbReference type="Rhea" id="RHEA-COMP:20101"/>
        <dbReference type="ChEBI" id="CHEBI:15378"/>
        <dbReference type="ChEBI" id="CHEBI:30616"/>
        <dbReference type="ChEBI" id="CHEBI:46858"/>
        <dbReference type="ChEBI" id="CHEBI:61978"/>
        <dbReference type="ChEBI" id="CHEBI:456216"/>
        <dbReference type="EC" id="2.7.12.1"/>
    </reaction>
</comment>
<organism evidence="14 15">
    <name type="scientific">Trichoderma aggressivum f. europaeum</name>
    <dbReference type="NCBI Taxonomy" id="173218"/>
    <lineage>
        <taxon>Eukaryota</taxon>
        <taxon>Fungi</taxon>
        <taxon>Dikarya</taxon>
        <taxon>Ascomycota</taxon>
        <taxon>Pezizomycotina</taxon>
        <taxon>Sordariomycetes</taxon>
        <taxon>Hypocreomycetidae</taxon>
        <taxon>Hypocreales</taxon>
        <taxon>Hypocreaceae</taxon>
        <taxon>Trichoderma</taxon>
    </lineage>
</organism>
<gene>
    <name evidence="14" type="ORF">Triagg1_3073</name>
</gene>
<dbReference type="InterPro" id="IPR008271">
    <property type="entry name" value="Ser/Thr_kinase_AS"/>
</dbReference>
<dbReference type="EC" id="2.7.12.1" evidence="1"/>
<evidence type="ECO:0000256" key="9">
    <source>
        <dbReference type="ARBA" id="ARBA00049308"/>
    </source>
</evidence>
<keyword evidence="3" id="KW-0808">Transferase</keyword>
<dbReference type="PROSITE" id="PS50011">
    <property type="entry name" value="PROTEIN_KINASE_DOM"/>
    <property type="match status" value="1"/>
</dbReference>
<accession>A0AAE1II04</accession>
<keyword evidence="15" id="KW-1185">Reference proteome</keyword>
<dbReference type="InterPro" id="IPR000719">
    <property type="entry name" value="Prot_kinase_dom"/>
</dbReference>
<name>A0AAE1II04_9HYPO</name>
<evidence type="ECO:0000256" key="7">
    <source>
        <dbReference type="ARBA" id="ARBA00037966"/>
    </source>
</evidence>
<evidence type="ECO:0000256" key="5">
    <source>
        <dbReference type="ARBA" id="ARBA00022777"/>
    </source>
</evidence>
<keyword evidence="6 11" id="KW-0067">ATP-binding</keyword>
<dbReference type="GO" id="GO:0004712">
    <property type="term" value="F:protein serine/threonine/tyrosine kinase activity"/>
    <property type="evidence" value="ECO:0007669"/>
    <property type="project" value="UniProtKB-EC"/>
</dbReference>
<dbReference type="GO" id="GO:0005634">
    <property type="term" value="C:nucleus"/>
    <property type="evidence" value="ECO:0007669"/>
    <property type="project" value="TreeGrafter"/>
</dbReference>
<evidence type="ECO:0000256" key="6">
    <source>
        <dbReference type="ARBA" id="ARBA00022840"/>
    </source>
</evidence>
<keyword evidence="4 11" id="KW-0547">Nucleotide-binding</keyword>
<dbReference type="Proteomes" id="UP001273209">
    <property type="component" value="Unassembled WGS sequence"/>
</dbReference>
<evidence type="ECO:0000313" key="15">
    <source>
        <dbReference type="Proteomes" id="UP001273209"/>
    </source>
</evidence>
<sequence length="955" mass="105884">MLCGKECLVVVASITGNPPNFQLSGFEEALETNRDKGTWLGSNKLSSTAQAGLRSPPGPLQGAMSPDLALSSAWSPLKGWGWQGSAERGKHTAHQPSVHVFLTPFTHGRRPDSIPAQFIFLRLLPNPHDCSGRALQFSSPWPGHEKSNGPASKSTLIGHTFLPLDFSPATTQPLALPCTVIWSSSENRLLVLFNFNSDVEKQAGRGSRSSRTTYCSVSPPPDRKPARVLVLGDCGRGFEMSTPTTATALLPPTHYRLHPPYSSNYRTTTTANSLLPTTAVVDHQPALQSPARPQPYYYHHQPAANAGYSLPDGVAQSSQPVPRPPHGHYSHQDSNPSATARFDDSYASTMPNTTTTSSGVAPAAGRPVAEDQPSRKRRRSREPDWNNFYRNGLPKEIIVIDDTPEPEANTGRKITNGNAVVPDSAAAAAAQQAAKKRRRDDPPLGYHVQYLGGSHTGSHTNTPLPNATPAGSTLSSDRTNSALNTTAPTSLSSNSQYDELAAPLKRKRTTRQQAANEAKRRDVDGLGGAYMAYKPPPYPPKKSAEVPVRVIHDRHYSKNAKVDDDDGHYIVVPDAGLTEKYQIVRLLGQGTFGKVVEARDIKRNKPVAVKIIRSVQKYRDASRIELRVLATLKANDEENRNRCIHLRDCFDYRGHICIVMDLLGQSVFDFLKGNGFVPFPNSQIQNFARQLFTSVAFLHDLNLIHTDLKPENILLCDNSYQTFTYNRKIPSSSTTINRQASQRRVLLDTEIRLIDFGSATFQDEYHSSVVSTRHYRAPEIILGLGWSFPCDIWSIGCILVEFFTGDALFQTHDNLEHLAMMEAVVGSRIDTHLVQAVNKMSTRSGGNPASKYFKRLRLDYPTPDTTRGSRRFVKAMKHLSDIIPSNSTFFKNFLDLLRKIFVYDPAHRITAKQALNHPWFKEMAQPDDGTEAAKIRFERRRLEVDKARQHAHYVG</sequence>
<dbReference type="GO" id="GO:0004674">
    <property type="term" value="F:protein serine/threonine kinase activity"/>
    <property type="evidence" value="ECO:0007669"/>
    <property type="project" value="UniProtKB-KW"/>
</dbReference>
<evidence type="ECO:0000256" key="4">
    <source>
        <dbReference type="ARBA" id="ARBA00022741"/>
    </source>
</evidence>
<evidence type="ECO:0000259" key="13">
    <source>
        <dbReference type="PROSITE" id="PS50011"/>
    </source>
</evidence>
<dbReference type="CDD" id="cd14134">
    <property type="entry name" value="PKc_CLK"/>
    <property type="match status" value="1"/>
</dbReference>
<reference evidence="14" key="1">
    <citation type="submission" date="2023-11" db="EMBL/GenBank/DDBJ databases">
        <title>The genome sequences of three competitors of mushroom-forming fungi.</title>
        <authorList>
            <person name="Beijen E."/>
            <person name="Ohm R.A."/>
        </authorList>
    </citation>
    <scope>NUCLEOTIDE SEQUENCE</scope>
    <source>
        <strain evidence="14">CBS 100526</strain>
    </source>
</reference>
<comment type="catalytic activity">
    <reaction evidence="8">
        <text>L-seryl-[protein] + ATP = O-phospho-L-seryl-[protein] + ADP + H(+)</text>
        <dbReference type="Rhea" id="RHEA:17989"/>
        <dbReference type="Rhea" id="RHEA-COMP:9863"/>
        <dbReference type="Rhea" id="RHEA-COMP:11604"/>
        <dbReference type="ChEBI" id="CHEBI:15378"/>
        <dbReference type="ChEBI" id="CHEBI:29999"/>
        <dbReference type="ChEBI" id="CHEBI:30616"/>
        <dbReference type="ChEBI" id="CHEBI:83421"/>
        <dbReference type="ChEBI" id="CHEBI:456216"/>
        <dbReference type="EC" id="2.7.12.1"/>
    </reaction>
</comment>
<dbReference type="PANTHER" id="PTHR45646">
    <property type="entry name" value="SERINE/THREONINE-PROTEIN KINASE DOA-RELATED"/>
    <property type="match status" value="1"/>
</dbReference>
<dbReference type="FunFam" id="1.10.510.10:FF:000612">
    <property type="entry name" value="Serine/threonine-protein kinase AFC2"/>
    <property type="match status" value="1"/>
</dbReference>
<dbReference type="InterPro" id="IPR017441">
    <property type="entry name" value="Protein_kinase_ATP_BS"/>
</dbReference>
<dbReference type="PROSITE" id="PS00108">
    <property type="entry name" value="PROTEIN_KINASE_ST"/>
    <property type="match status" value="1"/>
</dbReference>
<dbReference type="InterPro" id="IPR051175">
    <property type="entry name" value="CLK_kinases"/>
</dbReference>
<evidence type="ECO:0000256" key="12">
    <source>
        <dbReference type="SAM" id="MobiDB-lite"/>
    </source>
</evidence>
<dbReference type="GeneID" id="87917230"/>
<feature type="binding site" evidence="11">
    <location>
        <position position="610"/>
    </location>
    <ligand>
        <name>ATP</name>
        <dbReference type="ChEBI" id="CHEBI:30616"/>
    </ligand>
</feature>
<comment type="similarity">
    <text evidence="7">Belongs to the protein kinase superfamily. CMGC Ser/Thr protein kinase family. Lammer subfamily.</text>
</comment>
<dbReference type="Pfam" id="PF00069">
    <property type="entry name" value="Pkinase"/>
    <property type="match status" value="1"/>
</dbReference>
<feature type="compositionally biased region" description="Polar residues" evidence="12">
    <location>
        <begin position="456"/>
        <end position="497"/>
    </location>
</feature>
<protein>
    <recommendedName>
        <fullName evidence="1">dual-specificity kinase</fullName>
        <ecNumber evidence="1">2.7.12.1</ecNumber>
    </recommendedName>
</protein>
<feature type="region of interest" description="Disordered" evidence="12">
    <location>
        <begin position="288"/>
        <end position="389"/>
    </location>
</feature>